<evidence type="ECO:0000256" key="1">
    <source>
        <dbReference type="SAM" id="MobiDB-lite"/>
    </source>
</evidence>
<name>A0A2U9PQ22_MYCSE</name>
<feature type="compositionally biased region" description="Basic residues" evidence="1">
    <location>
        <begin position="1"/>
        <end position="15"/>
    </location>
</feature>
<organism evidence="2 3">
    <name type="scientific">Mycolicibacterium smegmatis (strain MKD8)</name>
    <name type="common">Mycobacterium smegmatis</name>
    <dbReference type="NCBI Taxonomy" id="1214915"/>
    <lineage>
        <taxon>Bacteria</taxon>
        <taxon>Bacillati</taxon>
        <taxon>Actinomycetota</taxon>
        <taxon>Actinomycetes</taxon>
        <taxon>Mycobacteriales</taxon>
        <taxon>Mycobacteriaceae</taxon>
        <taxon>Mycolicibacterium</taxon>
    </lineage>
</organism>
<evidence type="ECO:0000313" key="3">
    <source>
        <dbReference type="Proteomes" id="UP000011200"/>
    </source>
</evidence>
<dbReference type="EMBL" id="CP027541">
    <property type="protein sequence ID" value="AWT53860.1"/>
    <property type="molecule type" value="Genomic_DNA"/>
</dbReference>
<reference evidence="3" key="2">
    <citation type="submission" date="2018-03" db="EMBL/GenBank/DDBJ databases">
        <authorList>
            <person name="Derbyshire K."/>
            <person name="Gray T.A."/>
            <person name="Champion M."/>
        </authorList>
    </citation>
    <scope>NUCLEOTIDE SEQUENCE [LARGE SCALE GENOMIC DNA]</scope>
    <source>
        <strain evidence="3">MKD8</strain>
    </source>
</reference>
<protein>
    <submittedName>
        <fullName evidence="2">Uncharacterized protein</fullName>
    </submittedName>
</protein>
<proteinExistence type="predicted"/>
<feature type="region of interest" description="Disordered" evidence="1">
    <location>
        <begin position="1"/>
        <end position="20"/>
    </location>
</feature>
<reference evidence="2 3" key="1">
    <citation type="journal article" date="2013" name="Genome Announc.">
        <title>Draft genome sequence of MKD8, a conjugal recipient Mycobacterium smegmatis strain.</title>
        <authorList>
            <person name="Gray T.A."/>
            <person name="Palumbo M.J."/>
            <person name="Derbyshire K.M."/>
        </authorList>
    </citation>
    <scope>NUCLEOTIDE SEQUENCE [LARGE SCALE GENOMIC DNA]</scope>
    <source>
        <strain evidence="2 3">MKD8</strain>
    </source>
</reference>
<sequence>MTKARRRDGRDRRRTAAPTDPAALARWLPVELTSFRAWHYHDRGQPTGLQDYVTALQTHLGTEDRELVSAVMAACGLTAGDWYRHMLAAKQSRWPWRKP</sequence>
<accession>A0A2U9PQ22</accession>
<evidence type="ECO:0000313" key="2">
    <source>
        <dbReference type="EMBL" id="AWT53860.1"/>
    </source>
</evidence>
<dbReference type="AlphaFoldDB" id="A0A2U9PQ22"/>
<dbReference type="RefSeq" id="WP_157975490.1">
    <property type="nucleotide sequence ID" value="NZ_CP027541.1"/>
</dbReference>
<dbReference type="Proteomes" id="UP000011200">
    <property type="component" value="Chromosome"/>
</dbReference>
<gene>
    <name evidence="2" type="ORF">D806_028860</name>
</gene>